<sequence length="92" mass="10790">MQVLLINPNEFNQLVKKIDNLTFSVSKLVVTQEEKDKKFQKKELTIKEAIQYTGYSDSWFRVRLKDGSLNSRKEGAKIKMINKKELDNLINK</sequence>
<protein>
    <recommendedName>
        <fullName evidence="3">Helix-turn-helix domain-containing protein</fullName>
    </recommendedName>
</protein>
<dbReference type="Proteomes" id="UP000308901">
    <property type="component" value="Unassembled WGS sequence"/>
</dbReference>
<accession>A0A5R8XYA7</accession>
<dbReference type="RefSeq" id="WP_138153436.1">
    <property type="nucleotide sequence ID" value="NZ_VANU01000006.1"/>
</dbReference>
<dbReference type="EMBL" id="VANU01000006">
    <property type="protein sequence ID" value="TLP36206.1"/>
    <property type="molecule type" value="Genomic_DNA"/>
</dbReference>
<keyword evidence="2" id="KW-1185">Reference proteome</keyword>
<dbReference type="AlphaFoldDB" id="A0A5R8XYA7"/>
<gene>
    <name evidence="1" type="ORF">FDK22_13125</name>
</gene>
<evidence type="ECO:0000313" key="1">
    <source>
        <dbReference type="EMBL" id="TLP36206.1"/>
    </source>
</evidence>
<evidence type="ECO:0000313" key="2">
    <source>
        <dbReference type="Proteomes" id="UP000308901"/>
    </source>
</evidence>
<reference evidence="1 2" key="1">
    <citation type="submission" date="2019-05" db="EMBL/GenBank/DDBJ databases">
        <title>Arcobacter sp. nov., isolated from sea sediment.</title>
        <authorList>
            <person name="Kim W."/>
        </authorList>
    </citation>
    <scope>NUCLEOTIDE SEQUENCE [LARGE SCALE GENOMIC DNA]</scope>
    <source>
        <strain evidence="1 2">CAU 1517</strain>
    </source>
</reference>
<proteinExistence type="predicted"/>
<evidence type="ECO:0008006" key="3">
    <source>
        <dbReference type="Google" id="ProtNLM"/>
    </source>
</evidence>
<name>A0A5R8XYA7_9BACT</name>
<comment type="caution">
    <text evidence="1">The sequence shown here is derived from an EMBL/GenBank/DDBJ whole genome shotgun (WGS) entry which is preliminary data.</text>
</comment>
<organism evidence="1 2">
    <name type="scientific">Arcobacter arenosus</name>
    <dbReference type="NCBI Taxonomy" id="2576037"/>
    <lineage>
        <taxon>Bacteria</taxon>
        <taxon>Pseudomonadati</taxon>
        <taxon>Campylobacterota</taxon>
        <taxon>Epsilonproteobacteria</taxon>
        <taxon>Campylobacterales</taxon>
        <taxon>Arcobacteraceae</taxon>
        <taxon>Arcobacter</taxon>
    </lineage>
</organism>